<evidence type="ECO:0000256" key="1">
    <source>
        <dbReference type="SAM" id="MobiDB-lite"/>
    </source>
</evidence>
<dbReference type="AlphaFoldDB" id="A0A8S0QKF3"/>
<name>A0A8S0QKF3_OLEEU</name>
<feature type="compositionally biased region" description="Low complexity" evidence="1">
    <location>
        <begin position="31"/>
        <end position="44"/>
    </location>
</feature>
<feature type="region of interest" description="Disordered" evidence="1">
    <location>
        <begin position="23"/>
        <end position="44"/>
    </location>
</feature>
<proteinExistence type="predicted"/>
<dbReference type="OrthoDB" id="60033at2759"/>
<protein>
    <submittedName>
        <fullName evidence="2">Uncharacterized protein</fullName>
    </submittedName>
</protein>
<evidence type="ECO:0000313" key="2">
    <source>
        <dbReference type="EMBL" id="CAA2966682.1"/>
    </source>
</evidence>
<organism evidence="2 3">
    <name type="scientific">Olea europaea subsp. europaea</name>
    <dbReference type="NCBI Taxonomy" id="158383"/>
    <lineage>
        <taxon>Eukaryota</taxon>
        <taxon>Viridiplantae</taxon>
        <taxon>Streptophyta</taxon>
        <taxon>Embryophyta</taxon>
        <taxon>Tracheophyta</taxon>
        <taxon>Spermatophyta</taxon>
        <taxon>Magnoliopsida</taxon>
        <taxon>eudicotyledons</taxon>
        <taxon>Gunneridae</taxon>
        <taxon>Pentapetalae</taxon>
        <taxon>asterids</taxon>
        <taxon>lamiids</taxon>
        <taxon>Lamiales</taxon>
        <taxon>Oleaceae</taxon>
        <taxon>Oleeae</taxon>
        <taxon>Olea</taxon>
    </lineage>
</organism>
<accession>A0A8S0QKF3</accession>
<keyword evidence="3" id="KW-1185">Reference proteome</keyword>
<dbReference type="Proteomes" id="UP000594638">
    <property type="component" value="Unassembled WGS sequence"/>
</dbReference>
<dbReference type="Gramene" id="OE9A082952T1">
    <property type="protein sequence ID" value="OE9A082952C1"/>
    <property type="gene ID" value="OE9A082952"/>
</dbReference>
<comment type="caution">
    <text evidence="2">The sequence shown here is derived from an EMBL/GenBank/DDBJ whole genome shotgun (WGS) entry which is preliminary data.</text>
</comment>
<sequence>MTNVQAVKAAVPLASVVALSPEKSGDEQVLSSNSSPAATATPAISSRTCTTGTDLLEENERLRKHNSQLSQELNKLRSLCSNIYHLMSNYAETCGDKCTISLPEGKALNLMPETRIRVEDGGGPKSTAAATAVDAEEGITPRLFGVQLRVKRARSKDDVAEDQVHKCELDVKFEPLDPSTIIKTVGWINSE</sequence>
<dbReference type="EMBL" id="CACTIH010001865">
    <property type="protein sequence ID" value="CAA2966682.1"/>
    <property type="molecule type" value="Genomic_DNA"/>
</dbReference>
<reference evidence="2 3" key="1">
    <citation type="submission" date="2019-12" db="EMBL/GenBank/DDBJ databases">
        <authorList>
            <person name="Alioto T."/>
            <person name="Alioto T."/>
            <person name="Gomez Garrido J."/>
        </authorList>
    </citation>
    <scope>NUCLEOTIDE SEQUENCE [LARGE SCALE GENOMIC DNA]</scope>
</reference>
<evidence type="ECO:0000313" key="3">
    <source>
        <dbReference type="Proteomes" id="UP000594638"/>
    </source>
</evidence>
<gene>
    <name evidence="2" type="ORF">OLEA9_A082952</name>
</gene>